<organism evidence="1 2">
    <name type="scientific">Irpex rosettiformis</name>
    <dbReference type="NCBI Taxonomy" id="378272"/>
    <lineage>
        <taxon>Eukaryota</taxon>
        <taxon>Fungi</taxon>
        <taxon>Dikarya</taxon>
        <taxon>Basidiomycota</taxon>
        <taxon>Agaricomycotina</taxon>
        <taxon>Agaricomycetes</taxon>
        <taxon>Polyporales</taxon>
        <taxon>Irpicaceae</taxon>
        <taxon>Irpex</taxon>
    </lineage>
</organism>
<comment type="caution">
    <text evidence="1">The sequence shown here is derived from an EMBL/GenBank/DDBJ whole genome shotgun (WGS) entry which is preliminary data.</text>
</comment>
<keyword evidence="2" id="KW-1185">Reference proteome</keyword>
<gene>
    <name evidence="1" type="ORF">BDY19DRAFT_1014382</name>
</gene>
<accession>A0ACB8TYT9</accession>
<dbReference type="EMBL" id="MU274919">
    <property type="protein sequence ID" value="KAI0087128.1"/>
    <property type="molecule type" value="Genomic_DNA"/>
</dbReference>
<dbReference type="Proteomes" id="UP001055072">
    <property type="component" value="Unassembled WGS sequence"/>
</dbReference>
<proteinExistence type="predicted"/>
<name>A0ACB8TYT9_9APHY</name>
<reference evidence="1" key="1">
    <citation type="journal article" date="2021" name="Environ. Microbiol.">
        <title>Gene family expansions and transcriptome signatures uncover fungal adaptations to wood decay.</title>
        <authorList>
            <person name="Hage H."/>
            <person name="Miyauchi S."/>
            <person name="Viragh M."/>
            <person name="Drula E."/>
            <person name="Min B."/>
            <person name="Chaduli D."/>
            <person name="Navarro D."/>
            <person name="Favel A."/>
            <person name="Norest M."/>
            <person name="Lesage-Meessen L."/>
            <person name="Balint B."/>
            <person name="Merenyi Z."/>
            <person name="de Eugenio L."/>
            <person name="Morin E."/>
            <person name="Martinez A.T."/>
            <person name="Baldrian P."/>
            <person name="Stursova M."/>
            <person name="Martinez M.J."/>
            <person name="Novotny C."/>
            <person name="Magnuson J.K."/>
            <person name="Spatafora J.W."/>
            <person name="Maurice S."/>
            <person name="Pangilinan J."/>
            <person name="Andreopoulos W."/>
            <person name="LaButti K."/>
            <person name="Hundley H."/>
            <person name="Na H."/>
            <person name="Kuo A."/>
            <person name="Barry K."/>
            <person name="Lipzen A."/>
            <person name="Henrissat B."/>
            <person name="Riley R."/>
            <person name="Ahrendt S."/>
            <person name="Nagy L.G."/>
            <person name="Grigoriev I.V."/>
            <person name="Martin F."/>
            <person name="Rosso M.N."/>
        </authorList>
    </citation>
    <scope>NUCLEOTIDE SEQUENCE</scope>
    <source>
        <strain evidence="1">CBS 384.51</strain>
    </source>
</reference>
<keyword evidence="1" id="KW-0378">Hydrolase</keyword>
<evidence type="ECO:0000313" key="2">
    <source>
        <dbReference type="Proteomes" id="UP001055072"/>
    </source>
</evidence>
<protein>
    <submittedName>
        <fullName evidence="1">P-loop containing nucleoside triphosphate hydrolase protein</fullName>
    </submittedName>
</protein>
<evidence type="ECO:0000313" key="1">
    <source>
        <dbReference type="EMBL" id="KAI0087128.1"/>
    </source>
</evidence>
<sequence length="497" mass="55225">MASSAALTTTHLPRLRKELEQWRAKQSPALSCSSPLQDIYARLDAKDSIEEQGKDKRKKFQASASASVEDDPEKLDQRQKIKFCPGISLASGEPGVFVAHVPGMKWSGPTLTHKKFDSDLAFGHDIGNDEVYHRTVIALDMIPLALAGGTSCILAYGQTGSGKTYTMEALEYRVARDLFVAAEAIGTQLLTAEHGVDIFEFNVTFLELLGKRASDLLEPIDGLAMDEQGVFIRKEIAVHEDKVAMQVTSWSPTLTSLSTHRTGIHALLNIKIKNKLLPFAEDGQLILVDGGRSLAGSERYEDSKRHDKQRMLESRENNNGLMHLKECVRAKAKMAQEDGFVHIPWRANKLSMLLKVREEEATCRTGPFPTEFHRAAGTSSRCREALSRGHDCQTFRRYVHDAVRTKFGNIGGNITAEVVRTTSAEIMGTLSFLILRAKTKARTNIMKTRKHVALDIYGEVSSYARDSPLETVPGTDLPMPKQGTEAYNLYTRYKADQ</sequence>